<proteinExistence type="predicted"/>
<protein>
    <submittedName>
        <fullName evidence="1">Uncharacterized protein</fullName>
    </submittedName>
</protein>
<gene>
    <name evidence="1" type="ORF">S01H4_19187</name>
</gene>
<dbReference type="EMBL" id="BART01008540">
    <property type="protein sequence ID" value="GAG54961.1"/>
    <property type="molecule type" value="Genomic_DNA"/>
</dbReference>
<evidence type="ECO:0000313" key="1">
    <source>
        <dbReference type="EMBL" id="GAG54961.1"/>
    </source>
</evidence>
<accession>X1A432</accession>
<name>X1A432_9ZZZZ</name>
<reference evidence="1" key="1">
    <citation type="journal article" date="2014" name="Front. Microbiol.">
        <title>High frequency of phylogenetically diverse reductive dehalogenase-homologous genes in deep subseafloor sedimentary metagenomes.</title>
        <authorList>
            <person name="Kawai M."/>
            <person name="Futagami T."/>
            <person name="Toyoda A."/>
            <person name="Takaki Y."/>
            <person name="Nishi S."/>
            <person name="Hori S."/>
            <person name="Arai W."/>
            <person name="Tsubouchi T."/>
            <person name="Morono Y."/>
            <person name="Uchiyama I."/>
            <person name="Ito T."/>
            <person name="Fujiyama A."/>
            <person name="Inagaki F."/>
            <person name="Takami H."/>
        </authorList>
    </citation>
    <scope>NUCLEOTIDE SEQUENCE</scope>
    <source>
        <strain evidence="1">Expedition CK06-06</strain>
    </source>
</reference>
<sequence length="49" mass="6027">VEYGPSLEFGTHNHPPYPWLFPALRFVQPEYFKEVKKFVGKTIFKWWRK</sequence>
<feature type="non-terminal residue" evidence="1">
    <location>
        <position position="1"/>
    </location>
</feature>
<dbReference type="AlphaFoldDB" id="X1A432"/>
<comment type="caution">
    <text evidence="1">The sequence shown here is derived from an EMBL/GenBank/DDBJ whole genome shotgun (WGS) entry which is preliminary data.</text>
</comment>
<organism evidence="1">
    <name type="scientific">marine sediment metagenome</name>
    <dbReference type="NCBI Taxonomy" id="412755"/>
    <lineage>
        <taxon>unclassified sequences</taxon>
        <taxon>metagenomes</taxon>
        <taxon>ecological metagenomes</taxon>
    </lineage>
</organism>